<evidence type="ECO:0000313" key="2">
    <source>
        <dbReference type="Proteomes" id="UP001157502"/>
    </source>
</evidence>
<accession>A0ACC2FU92</accession>
<dbReference type="EMBL" id="CM055749">
    <property type="protein sequence ID" value="KAJ7994893.1"/>
    <property type="molecule type" value="Genomic_DNA"/>
</dbReference>
<evidence type="ECO:0000313" key="1">
    <source>
        <dbReference type="EMBL" id="KAJ7994893.1"/>
    </source>
</evidence>
<sequence>MRSQFSAVLAAVTLLVQLSPARKSGIRSLLLTQLHPVERGLQASTEKVLLRRVSVEHVSLLLVLLKLSERVSSATPPTDAEILSVSGVR</sequence>
<gene>
    <name evidence="1" type="ORF">DPEC_G00254180</name>
</gene>
<reference evidence="1" key="1">
    <citation type="submission" date="2021-05" db="EMBL/GenBank/DDBJ databases">
        <authorList>
            <person name="Pan Q."/>
            <person name="Jouanno E."/>
            <person name="Zahm M."/>
            <person name="Klopp C."/>
            <person name="Cabau C."/>
            <person name="Louis A."/>
            <person name="Berthelot C."/>
            <person name="Parey E."/>
            <person name="Roest Crollius H."/>
            <person name="Montfort J."/>
            <person name="Robinson-Rechavi M."/>
            <person name="Bouchez O."/>
            <person name="Lampietro C."/>
            <person name="Lopez Roques C."/>
            <person name="Donnadieu C."/>
            <person name="Postlethwait J."/>
            <person name="Bobe J."/>
            <person name="Dillon D."/>
            <person name="Chandos A."/>
            <person name="von Hippel F."/>
            <person name="Guiguen Y."/>
        </authorList>
    </citation>
    <scope>NUCLEOTIDE SEQUENCE</scope>
    <source>
        <strain evidence="1">YG-Jan2019</strain>
    </source>
</reference>
<protein>
    <submittedName>
        <fullName evidence="1">Uncharacterized protein</fullName>
    </submittedName>
</protein>
<proteinExistence type="predicted"/>
<keyword evidence="2" id="KW-1185">Reference proteome</keyword>
<dbReference type="Proteomes" id="UP001157502">
    <property type="component" value="Chromosome 22"/>
</dbReference>
<organism evidence="1 2">
    <name type="scientific">Dallia pectoralis</name>
    <name type="common">Alaska blackfish</name>
    <dbReference type="NCBI Taxonomy" id="75939"/>
    <lineage>
        <taxon>Eukaryota</taxon>
        <taxon>Metazoa</taxon>
        <taxon>Chordata</taxon>
        <taxon>Craniata</taxon>
        <taxon>Vertebrata</taxon>
        <taxon>Euteleostomi</taxon>
        <taxon>Actinopterygii</taxon>
        <taxon>Neopterygii</taxon>
        <taxon>Teleostei</taxon>
        <taxon>Protacanthopterygii</taxon>
        <taxon>Esociformes</taxon>
        <taxon>Umbridae</taxon>
        <taxon>Dallia</taxon>
    </lineage>
</organism>
<name>A0ACC2FU92_DALPE</name>
<comment type="caution">
    <text evidence="1">The sequence shown here is derived from an EMBL/GenBank/DDBJ whole genome shotgun (WGS) entry which is preliminary data.</text>
</comment>